<feature type="non-terminal residue" evidence="1">
    <location>
        <position position="55"/>
    </location>
</feature>
<organism evidence="1 2">
    <name type="scientific">Taxus chinensis</name>
    <name type="common">Chinese yew</name>
    <name type="synonym">Taxus wallichiana var. chinensis</name>
    <dbReference type="NCBI Taxonomy" id="29808"/>
    <lineage>
        <taxon>Eukaryota</taxon>
        <taxon>Viridiplantae</taxon>
        <taxon>Streptophyta</taxon>
        <taxon>Embryophyta</taxon>
        <taxon>Tracheophyta</taxon>
        <taxon>Spermatophyta</taxon>
        <taxon>Pinopsida</taxon>
        <taxon>Pinidae</taxon>
        <taxon>Conifers II</taxon>
        <taxon>Cupressales</taxon>
        <taxon>Taxaceae</taxon>
        <taxon>Taxus</taxon>
    </lineage>
</organism>
<comment type="caution">
    <text evidence="1">The sequence shown here is derived from an EMBL/GenBank/DDBJ whole genome shotgun (WGS) entry which is preliminary data.</text>
</comment>
<name>A0AA38GUQ8_TAXCH</name>
<accession>A0AA38GUQ8</accession>
<evidence type="ECO:0000313" key="2">
    <source>
        <dbReference type="Proteomes" id="UP000824469"/>
    </source>
</evidence>
<protein>
    <submittedName>
        <fullName evidence="1">Uncharacterized protein</fullName>
    </submittedName>
</protein>
<sequence length="55" mass="6336">PNQLAVSGSPAYLKTTIQVHFSERRLTLHIIFKLSSCSDHQLFWQTDHGQTWVVL</sequence>
<reference evidence="1 2" key="1">
    <citation type="journal article" date="2021" name="Nat. Plants">
        <title>The Taxus genome provides insights into paclitaxel biosynthesis.</title>
        <authorList>
            <person name="Xiong X."/>
            <person name="Gou J."/>
            <person name="Liao Q."/>
            <person name="Li Y."/>
            <person name="Zhou Q."/>
            <person name="Bi G."/>
            <person name="Li C."/>
            <person name="Du R."/>
            <person name="Wang X."/>
            <person name="Sun T."/>
            <person name="Guo L."/>
            <person name="Liang H."/>
            <person name="Lu P."/>
            <person name="Wu Y."/>
            <person name="Zhang Z."/>
            <person name="Ro D.K."/>
            <person name="Shang Y."/>
            <person name="Huang S."/>
            <person name="Yan J."/>
        </authorList>
    </citation>
    <scope>NUCLEOTIDE SEQUENCE [LARGE SCALE GENOMIC DNA]</scope>
    <source>
        <strain evidence="1">Ta-2019</strain>
    </source>
</reference>
<dbReference type="EMBL" id="JAHRHJ020000001">
    <property type="protein sequence ID" value="KAH9329247.1"/>
    <property type="molecule type" value="Genomic_DNA"/>
</dbReference>
<proteinExistence type="predicted"/>
<gene>
    <name evidence="1" type="ORF">KI387_001355</name>
</gene>
<dbReference type="Proteomes" id="UP000824469">
    <property type="component" value="Unassembled WGS sequence"/>
</dbReference>
<dbReference type="AlphaFoldDB" id="A0AA38GUQ8"/>
<evidence type="ECO:0000313" key="1">
    <source>
        <dbReference type="EMBL" id="KAH9329247.1"/>
    </source>
</evidence>
<keyword evidence="2" id="KW-1185">Reference proteome</keyword>
<feature type="non-terminal residue" evidence="1">
    <location>
        <position position="1"/>
    </location>
</feature>